<dbReference type="EMBL" id="CAJNYT010001464">
    <property type="protein sequence ID" value="CAF3412233.1"/>
    <property type="molecule type" value="Genomic_DNA"/>
</dbReference>
<evidence type="ECO:0000313" key="5">
    <source>
        <dbReference type="EMBL" id="CAF4665555.1"/>
    </source>
</evidence>
<feature type="transmembrane region" description="Helical" evidence="1">
    <location>
        <begin position="422"/>
        <end position="442"/>
    </location>
</feature>
<dbReference type="OrthoDB" id="10035838at2759"/>
<evidence type="ECO:0000313" key="4">
    <source>
        <dbReference type="EMBL" id="CAF3412233.1"/>
    </source>
</evidence>
<feature type="signal peptide" evidence="2">
    <location>
        <begin position="1"/>
        <end position="20"/>
    </location>
</feature>
<dbReference type="Proteomes" id="UP000663872">
    <property type="component" value="Unassembled WGS sequence"/>
</dbReference>
<dbReference type="EMBL" id="CAJOBR010002219">
    <property type="protein sequence ID" value="CAF4665555.1"/>
    <property type="molecule type" value="Genomic_DNA"/>
</dbReference>
<dbReference type="Proteomes" id="UP000663848">
    <property type="component" value="Unassembled WGS sequence"/>
</dbReference>
<feature type="chain" id="PRO_5035612415" evidence="2">
    <location>
        <begin position="21"/>
        <end position="444"/>
    </location>
</feature>
<name>A0A817MIY8_9BILA</name>
<keyword evidence="1" id="KW-1133">Transmembrane helix</keyword>
<keyword evidence="1" id="KW-0472">Membrane</keyword>
<evidence type="ECO:0000313" key="6">
    <source>
        <dbReference type="Proteomes" id="UP000663825"/>
    </source>
</evidence>
<dbReference type="EMBL" id="CAJNXB010000430">
    <property type="protein sequence ID" value="CAF3051180.1"/>
    <property type="molecule type" value="Genomic_DNA"/>
</dbReference>
<organism evidence="3 6">
    <name type="scientific">Rotaria socialis</name>
    <dbReference type="NCBI Taxonomy" id="392032"/>
    <lineage>
        <taxon>Eukaryota</taxon>
        <taxon>Metazoa</taxon>
        <taxon>Spiralia</taxon>
        <taxon>Gnathifera</taxon>
        <taxon>Rotifera</taxon>
        <taxon>Eurotatoria</taxon>
        <taxon>Bdelloidea</taxon>
        <taxon>Philodinida</taxon>
        <taxon>Philodinidae</taxon>
        <taxon>Rotaria</taxon>
    </lineage>
</organism>
<evidence type="ECO:0000256" key="1">
    <source>
        <dbReference type="SAM" id="Phobius"/>
    </source>
</evidence>
<reference evidence="3" key="1">
    <citation type="submission" date="2021-02" db="EMBL/GenBank/DDBJ databases">
        <authorList>
            <person name="Nowell W R."/>
        </authorList>
    </citation>
    <scope>NUCLEOTIDE SEQUENCE</scope>
</reference>
<evidence type="ECO:0000313" key="3">
    <source>
        <dbReference type="EMBL" id="CAF3051180.1"/>
    </source>
</evidence>
<gene>
    <name evidence="4" type="ORF">GRG538_LOCUS11019</name>
    <name evidence="5" type="ORF">QYT958_LOCUS15745</name>
    <name evidence="3" type="ORF">TIS948_LOCUS4030</name>
</gene>
<dbReference type="AlphaFoldDB" id="A0A817MIY8"/>
<proteinExistence type="predicted"/>
<comment type="caution">
    <text evidence="3">The sequence shown here is derived from an EMBL/GenBank/DDBJ whole genome shotgun (WGS) entry which is preliminary data.</text>
</comment>
<protein>
    <submittedName>
        <fullName evidence="3">Uncharacterized protein</fullName>
    </submittedName>
</protein>
<evidence type="ECO:0000256" key="2">
    <source>
        <dbReference type="SAM" id="SignalP"/>
    </source>
</evidence>
<dbReference type="Proteomes" id="UP000663825">
    <property type="component" value="Unassembled WGS sequence"/>
</dbReference>
<keyword evidence="2" id="KW-0732">Signal</keyword>
<sequence>MISTEYIFLILVYAPIYVNGICNSQIGPLRTTECSLVNNFNTKQWHSCLTNIYIQQQSQGRHRCGDETVRYCNYPCMHEVYYLEANLVIDPCTCNDSSVLPASALPTECLSPDGSDCDWYKNCLERKYSCQGTPTEHMATYAKTFCELHTQHNELFSDRAQRWIDDARKCLQMALVPFVRPFNNGNCQKIRERAFDSYKPCYIRPYPEVASICHMTRRDWLRIFWTLKTAFIASAPIAYSSLQNVVDTFNECSMDTEANDFGHIFKEFKLTIDLIDTPWDNLNKDQSDQIAVRIAHQIARIALAPPQRWGWYAYGIPLTSMQHSPTGYKQMAIELLVADLPGIVNETLVPPVNITNVEFNEIIMRIENAVIKGNLLIQIDNGTYYVSQMTYCLDAKCYATTENYSAPPYAPKNGSNNNAYCFSIIFFFLFTCFFCILIRFTALY</sequence>
<accession>A0A817MIY8</accession>
<keyword evidence="1" id="KW-0812">Transmembrane</keyword>